<dbReference type="InterPro" id="IPR042172">
    <property type="entry name" value="Adenosylhomocyst_ase-like_sf"/>
</dbReference>
<keyword evidence="6" id="KW-1185">Reference proteome</keyword>
<accession>A0ABM1C392</accession>
<protein>
    <submittedName>
        <fullName evidence="7">Adenosylhomocysteinase 3</fullName>
    </submittedName>
</protein>
<dbReference type="InterPro" id="IPR000043">
    <property type="entry name" value="Adenosylhomocysteinase-like"/>
</dbReference>
<dbReference type="PANTHER" id="PTHR23420">
    <property type="entry name" value="ADENOSYLHOMOCYSTEINASE"/>
    <property type="match status" value="1"/>
</dbReference>
<evidence type="ECO:0000256" key="2">
    <source>
        <dbReference type="ARBA" id="ARBA00007122"/>
    </source>
</evidence>
<comment type="similarity">
    <text evidence="2">Belongs to the adenosylhomocysteinase family.</text>
</comment>
<evidence type="ECO:0000259" key="5">
    <source>
        <dbReference type="SMART" id="SM00997"/>
    </source>
</evidence>
<dbReference type="Proteomes" id="UP000694941">
    <property type="component" value="Unplaced"/>
</dbReference>
<dbReference type="SUPFAM" id="SSF52283">
    <property type="entry name" value="Formate/glycerate dehydrogenase catalytic domain-like"/>
    <property type="match status" value="1"/>
</dbReference>
<dbReference type="InterPro" id="IPR015878">
    <property type="entry name" value="Ado_hCys_hydrolase_NAD-bd"/>
</dbReference>
<evidence type="ECO:0000256" key="1">
    <source>
        <dbReference type="ARBA" id="ARBA00001911"/>
    </source>
</evidence>
<evidence type="ECO:0000313" key="7">
    <source>
        <dbReference type="RefSeq" id="XP_013793400.2"/>
    </source>
</evidence>
<evidence type="ECO:0000256" key="4">
    <source>
        <dbReference type="ARBA" id="ARBA00023027"/>
    </source>
</evidence>
<dbReference type="InterPro" id="IPR020082">
    <property type="entry name" value="S-Ado-L-homoCys_hydrolase_CS"/>
</dbReference>
<dbReference type="Gene3D" id="3.40.50.720">
    <property type="entry name" value="NAD(P)-binding Rossmann-like Domain"/>
    <property type="match status" value="1"/>
</dbReference>
<reference evidence="7" key="1">
    <citation type="submission" date="2025-08" db="UniProtKB">
        <authorList>
            <consortium name="RefSeq"/>
        </authorList>
    </citation>
    <scope>IDENTIFICATION</scope>
    <source>
        <tissue evidence="7">Muscle</tissue>
    </source>
</reference>
<feature type="non-terminal residue" evidence="7">
    <location>
        <position position="1"/>
    </location>
</feature>
<dbReference type="SMART" id="SM00997">
    <property type="entry name" value="AdoHcyase_NAD"/>
    <property type="match status" value="1"/>
</dbReference>
<keyword evidence="4" id="KW-0520">NAD</keyword>
<keyword evidence="3" id="KW-0554">One-carbon metabolism</keyword>
<dbReference type="Gene3D" id="3.40.50.1480">
    <property type="entry name" value="Adenosylhomocysteinase-like"/>
    <property type="match status" value="1"/>
</dbReference>
<evidence type="ECO:0000256" key="3">
    <source>
        <dbReference type="ARBA" id="ARBA00022563"/>
    </source>
</evidence>
<proteinExistence type="inferred from homology"/>
<name>A0ABM1C392_LIMPO</name>
<gene>
    <name evidence="7" type="primary">LOC106477370</name>
</gene>
<organism evidence="6 7">
    <name type="scientific">Limulus polyphemus</name>
    <name type="common">Atlantic horseshoe crab</name>
    <dbReference type="NCBI Taxonomy" id="6850"/>
    <lineage>
        <taxon>Eukaryota</taxon>
        <taxon>Metazoa</taxon>
        <taxon>Ecdysozoa</taxon>
        <taxon>Arthropoda</taxon>
        <taxon>Chelicerata</taxon>
        <taxon>Merostomata</taxon>
        <taxon>Xiphosura</taxon>
        <taxon>Limulidae</taxon>
        <taxon>Limulus</taxon>
    </lineage>
</organism>
<dbReference type="SUPFAM" id="SSF51735">
    <property type="entry name" value="NAD(P)-binding Rossmann-fold domains"/>
    <property type="match status" value="1"/>
</dbReference>
<dbReference type="RefSeq" id="XP_013793400.2">
    <property type="nucleotide sequence ID" value="XM_013937946.2"/>
</dbReference>
<evidence type="ECO:0000313" key="6">
    <source>
        <dbReference type="Proteomes" id="UP000694941"/>
    </source>
</evidence>
<dbReference type="Pfam" id="PF05221">
    <property type="entry name" value="AdoHcyase"/>
    <property type="match status" value="1"/>
</dbReference>
<dbReference type="PANTHER" id="PTHR23420:SF0">
    <property type="entry name" value="ADENOSYLHOMOCYSTEINASE"/>
    <property type="match status" value="1"/>
</dbReference>
<dbReference type="InterPro" id="IPR036291">
    <property type="entry name" value="NAD(P)-bd_dom_sf"/>
</dbReference>
<comment type="cofactor">
    <cofactor evidence="1">
        <name>NAD(+)</name>
        <dbReference type="ChEBI" id="CHEBI:57540"/>
    </cofactor>
</comment>
<dbReference type="PROSITE" id="PS00739">
    <property type="entry name" value="ADOHCYASE_2"/>
    <property type="match status" value="1"/>
</dbReference>
<feature type="domain" description="S-adenosyl-L-homocysteine hydrolase NAD binding" evidence="5">
    <location>
        <begin position="64"/>
        <end position="126"/>
    </location>
</feature>
<dbReference type="GeneID" id="106477370"/>
<sequence>ILDDGGDATHLMSKKHPALFKMIKGIVEESVTGVHRLYQLSKAGKLSVPAMNVNDSVTKTKFDNLYSCRESVLDALKRSTDVMFGGKLVLVCGYGEVGKGCCSALKGMGSVVYLTEIDPICALQAW</sequence>
<dbReference type="Pfam" id="PF00670">
    <property type="entry name" value="AdoHcyase_NAD"/>
    <property type="match status" value="1"/>
</dbReference>